<keyword evidence="2" id="KW-1185">Reference proteome</keyword>
<sequence length="139" mass="15707">RFWPGQCEISAVYVGVQQLEERRLEVFPAQLFGDTKARSDGLDAVETGPHKECHRLMSDQNESIYKENSHYIGAVVDVVSLCCKQAIALLGHRKSDKEPSHVNKGKFLEVLDLVARHDPIVDRKLQEGPQNAKYTYNSI</sequence>
<protein>
    <submittedName>
        <fullName evidence="1">Zinc finger MYM-type protein 1-like</fullName>
    </submittedName>
</protein>
<organism evidence="1 2">
    <name type="scientific">Oopsacas minuta</name>
    <dbReference type="NCBI Taxonomy" id="111878"/>
    <lineage>
        <taxon>Eukaryota</taxon>
        <taxon>Metazoa</taxon>
        <taxon>Porifera</taxon>
        <taxon>Hexactinellida</taxon>
        <taxon>Hexasterophora</taxon>
        <taxon>Lyssacinosida</taxon>
        <taxon>Leucopsacidae</taxon>
        <taxon>Oopsacas</taxon>
    </lineage>
</organism>
<dbReference type="EMBL" id="JAKMXF010000184">
    <property type="protein sequence ID" value="KAI6655635.1"/>
    <property type="molecule type" value="Genomic_DNA"/>
</dbReference>
<dbReference type="Proteomes" id="UP001165289">
    <property type="component" value="Unassembled WGS sequence"/>
</dbReference>
<reference evidence="1 2" key="1">
    <citation type="journal article" date="2023" name="BMC Biol.">
        <title>The compact genome of the sponge Oopsacas minuta (Hexactinellida) is lacking key metazoan core genes.</title>
        <authorList>
            <person name="Santini S."/>
            <person name="Schenkelaars Q."/>
            <person name="Jourda C."/>
            <person name="Duchesne M."/>
            <person name="Belahbib H."/>
            <person name="Rocher C."/>
            <person name="Selva M."/>
            <person name="Riesgo A."/>
            <person name="Vervoort M."/>
            <person name="Leys S.P."/>
            <person name="Kodjabachian L."/>
            <person name="Le Bivic A."/>
            <person name="Borchiellini C."/>
            <person name="Claverie J.M."/>
            <person name="Renard E."/>
        </authorList>
    </citation>
    <scope>NUCLEOTIDE SEQUENCE [LARGE SCALE GENOMIC DNA]</scope>
    <source>
        <strain evidence="1">SPO-2</strain>
    </source>
</reference>
<evidence type="ECO:0000313" key="1">
    <source>
        <dbReference type="EMBL" id="KAI6655635.1"/>
    </source>
</evidence>
<dbReference type="AlphaFoldDB" id="A0AAV7K3J6"/>
<accession>A0AAV7K3J6</accession>
<comment type="caution">
    <text evidence="1">The sequence shown here is derived from an EMBL/GenBank/DDBJ whole genome shotgun (WGS) entry which is preliminary data.</text>
</comment>
<evidence type="ECO:0000313" key="2">
    <source>
        <dbReference type="Proteomes" id="UP001165289"/>
    </source>
</evidence>
<feature type="non-terminal residue" evidence="1">
    <location>
        <position position="1"/>
    </location>
</feature>
<name>A0AAV7K3J6_9METZ</name>
<gene>
    <name evidence="1" type="ORF">LOD99_11387</name>
</gene>
<proteinExistence type="predicted"/>